<dbReference type="Proteomes" id="UP001162992">
    <property type="component" value="Chromosome 8"/>
</dbReference>
<organism evidence="1 2">
    <name type="scientific">Diphasiastrum complanatum</name>
    <name type="common">Issler's clubmoss</name>
    <name type="synonym">Lycopodium complanatum</name>
    <dbReference type="NCBI Taxonomy" id="34168"/>
    <lineage>
        <taxon>Eukaryota</taxon>
        <taxon>Viridiplantae</taxon>
        <taxon>Streptophyta</taxon>
        <taxon>Embryophyta</taxon>
        <taxon>Tracheophyta</taxon>
        <taxon>Lycopodiopsida</taxon>
        <taxon>Lycopodiales</taxon>
        <taxon>Lycopodiaceae</taxon>
        <taxon>Lycopodioideae</taxon>
        <taxon>Diphasiastrum</taxon>
    </lineage>
</organism>
<proteinExistence type="predicted"/>
<name>A0ACC2CZI5_DIPCM</name>
<gene>
    <name evidence="1" type="ORF">O6H91_08G083500</name>
</gene>
<reference evidence="2" key="1">
    <citation type="journal article" date="2024" name="Proc. Natl. Acad. Sci. U.S.A.">
        <title>Extraordinary preservation of gene collinearity over three hundred million years revealed in homosporous lycophytes.</title>
        <authorList>
            <person name="Li C."/>
            <person name="Wickell D."/>
            <person name="Kuo L.Y."/>
            <person name="Chen X."/>
            <person name="Nie B."/>
            <person name="Liao X."/>
            <person name="Peng D."/>
            <person name="Ji J."/>
            <person name="Jenkins J."/>
            <person name="Williams M."/>
            <person name="Shu S."/>
            <person name="Plott C."/>
            <person name="Barry K."/>
            <person name="Rajasekar S."/>
            <person name="Grimwood J."/>
            <person name="Han X."/>
            <person name="Sun S."/>
            <person name="Hou Z."/>
            <person name="He W."/>
            <person name="Dai G."/>
            <person name="Sun C."/>
            <person name="Schmutz J."/>
            <person name="Leebens-Mack J.H."/>
            <person name="Li F.W."/>
            <person name="Wang L."/>
        </authorList>
    </citation>
    <scope>NUCLEOTIDE SEQUENCE [LARGE SCALE GENOMIC DNA]</scope>
    <source>
        <strain evidence="2">cv. PW_Plant_1</strain>
    </source>
</reference>
<accession>A0ACC2CZI5</accession>
<protein>
    <submittedName>
        <fullName evidence="1">Uncharacterized protein</fullName>
    </submittedName>
</protein>
<comment type="caution">
    <text evidence="1">The sequence shown here is derived from an EMBL/GenBank/DDBJ whole genome shotgun (WGS) entry which is preliminary data.</text>
</comment>
<dbReference type="EMBL" id="CM055099">
    <property type="protein sequence ID" value="KAJ7547386.1"/>
    <property type="molecule type" value="Genomic_DNA"/>
</dbReference>
<evidence type="ECO:0000313" key="1">
    <source>
        <dbReference type="EMBL" id="KAJ7547386.1"/>
    </source>
</evidence>
<evidence type="ECO:0000313" key="2">
    <source>
        <dbReference type="Proteomes" id="UP001162992"/>
    </source>
</evidence>
<sequence>MTMGCLLRLRWQLLCELWMQTASANPSLSTVIFFIATILPWFGGYMLPGIRSVLFTFGPEFWQGVVQYLSQPVLFLLVNIVILSIWLTSGSSGAACYADTDAMKEENQRLMWAVPRESSPRVLPIPRHTTPLASRLSSPPALSLSKISSQYLPVLASKQQDILVCADIAGDSIKEQKPSISKEAKAAAQHQAKLPEAMAGRSVHEKVQAIVNTATRSPTTDMLKSAEEAMKIKVTKRSTTLPQTASRVIVKDLSVDKAIAVDRGLSRKEAVALVLEKDELNERIEAFFARFREQLRQESLRRYQ</sequence>
<keyword evidence="2" id="KW-1185">Reference proteome</keyword>